<protein>
    <submittedName>
        <fullName evidence="1">CRISPR-associated protein Cas2</fullName>
    </submittedName>
</protein>
<dbReference type="eggNOG" id="ENOG5032S99">
    <property type="taxonomic scope" value="Bacteria"/>
</dbReference>
<dbReference type="EMBL" id="CP001807">
    <property type="protein sequence ID" value="ACY47389.1"/>
    <property type="molecule type" value="Genomic_DNA"/>
</dbReference>
<sequence>MAMTIAVTRNTPGRFRGFLASCMLEIAPGVYVAPRMPRDVRERVWQVLLSWAELIPPDGGVVLLWRNRKAPSGLDVRLLGWPKKELVEYEGVWLAWRGLTAAHDVEELARLVEAEEPPLEAGDPILRLVERPDLDEEEGSSL</sequence>
<dbReference type="Pfam" id="PF09707">
    <property type="entry name" value="Cas_Cas2CT1978"/>
    <property type="match status" value="1"/>
</dbReference>
<gene>
    <name evidence="1" type="ordered locus">Rmar_0487</name>
</gene>
<evidence type="ECO:0000313" key="1">
    <source>
        <dbReference type="EMBL" id="ACY47389.1"/>
    </source>
</evidence>
<dbReference type="HOGENOM" id="CLU_151313_1_1_10"/>
<dbReference type="NCBIfam" id="TIGR01873">
    <property type="entry name" value="cas_CT1978"/>
    <property type="match status" value="1"/>
</dbReference>
<dbReference type="STRING" id="518766.Rmar_0487"/>
<dbReference type="InterPro" id="IPR010152">
    <property type="entry name" value="CRISPR-assoc_prot_Cas2_sub"/>
</dbReference>
<reference evidence="1 2" key="1">
    <citation type="journal article" date="2009" name="Stand. Genomic Sci.">
        <title>Complete genome sequence of Rhodothermus marinus type strain (R-10).</title>
        <authorList>
            <person name="Nolan M."/>
            <person name="Tindall B.J."/>
            <person name="Pomrenke H."/>
            <person name="Lapidus A."/>
            <person name="Copeland A."/>
            <person name="Glavina Del Rio T."/>
            <person name="Lucas S."/>
            <person name="Chen F."/>
            <person name="Tice H."/>
            <person name="Cheng J.F."/>
            <person name="Saunders E."/>
            <person name="Han C."/>
            <person name="Bruce D."/>
            <person name="Goodwin L."/>
            <person name="Chain P."/>
            <person name="Pitluck S."/>
            <person name="Ovchinikova G."/>
            <person name="Pati A."/>
            <person name="Ivanova N."/>
            <person name="Mavromatis K."/>
            <person name="Chen A."/>
            <person name="Palaniappan K."/>
            <person name="Land M."/>
            <person name="Hauser L."/>
            <person name="Chang Y.J."/>
            <person name="Jeffries C.D."/>
            <person name="Brettin T."/>
            <person name="Goker M."/>
            <person name="Bristow J."/>
            <person name="Eisen J.A."/>
            <person name="Markowitz V."/>
            <person name="Hugenholtz P."/>
            <person name="Kyrpides N.C."/>
            <person name="Klenk H.P."/>
            <person name="Detter J.C."/>
        </authorList>
    </citation>
    <scope>NUCLEOTIDE SEQUENCE [LARGE SCALE GENOMIC DNA]</scope>
    <source>
        <strain evidence="2">ATCC 43812 / DSM 4252 / R-10</strain>
    </source>
</reference>
<dbReference type="KEGG" id="rmr:Rmar_0487"/>
<accession>D0MET9</accession>
<keyword evidence="2" id="KW-1185">Reference proteome</keyword>
<dbReference type="AlphaFoldDB" id="D0MET9"/>
<name>D0MET9_RHOM4</name>
<dbReference type="OrthoDB" id="7570605at2"/>
<organism evidence="1 2">
    <name type="scientific">Rhodothermus marinus (strain ATCC 43812 / DSM 4252 / R-10)</name>
    <name type="common">Rhodothermus obamensis</name>
    <dbReference type="NCBI Taxonomy" id="518766"/>
    <lineage>
        <taxon>Bacteria</taxon>
        <taxon>Pseudomonadati</taxon>
        <taxon>Rhodothermota</taxon>
        <taxon>Rhodothermia</taxon>
        <taxon>Rhodothermales</taxon>
        <taxon>Rhodothermaceae</taxon>
        <taxon>Rhodothermus</taxon>
    </lineage>
</organism>
<dbReference type="Gene3D" id="3.30.70.240">
    <property type="match status" value="1"/>
</dbReference>
<dbReference type="RefSeq" id="WP_012843001.1">
    <property type="nucleotide sequence ID" value="NC_013501.1"/>
</dbReference>
<dbReference type="Proteomes" id="UP000002221">
    <property type="component" value="Chromosome"/>
</dbReference>
<proteinExistence type="predicted"/>
<evidence type="ECO:0000313" key="2">
    <source>
        <dbReference type="Proteomes" id="UP000002221"/>
    </source>
</evidence>